<comment type="caution">
    <text evidence="5">The sequence shown here is derived from an EMBL/GenBank/DDBJ whole genome shotgun (WGS) entry which is preliminary data.</text>
</comment>
<keyword evidence="1 4" id="KW-0732">Signal</keyword>
<dbReference type="InterPro" id="IPR011893">
    <property type="entry name" value="Selenoprotein_Rdx-typ"/>
</dbReference>
<proteinExistence type="predicted"/>
<feature type="compositionally biased region" description="Low complexity" evidence="3">
    <location>
        <begin position="42"/>
        <end position="51"/>
    </location>
</feature>
<keyword evidence="2" id="KW-0676">Redox-active center</keyword>
<feature type="signal peptide" evidence="4">
    <location>
        <begin position="1"/>
        <end position="23"/>
    </location>
</feature>
<evidence type="ECO:0000256" key="3">
    <source>
        <dbReference type="SAM" id="MobiDB-lite"/>
    </source>
</evidence>
<dbReference type="InterPro" id="IPR036249">
    <property type="entry name" value="Thioredoxin-like_sf"/>
</dbReference>
<dbReference type="Proteomes" id="UP000639772">
    <property type="component" value="Chromosome 9"/>
</dbReference>
<dbReference type="GO" id="GO:0005789">
    <property type="term" value="C:endoplasmic reticulum membrane"/>
    <property type="evidence" value="ECO:0007669"/>
    <property type="project" value="TreeGrafter"/>
</dbReference>
<dbReference type="GO" id="GO:0045454">
    <property type="term" value="P:cell redox homeostasis"/>
    <property type="evidence" value="ECO:0007669"/>
    <property type="project" value="TreeGrafter"/>
</dbReference>
<evidence type="ECO:0000313" key="5">
    <source>
        <dbReference type="EMBL" id="KAG0468060.1"/>
    </source>
</evidence>
<evidence type="ECO:0000256" key="2">
    <source>
        <dbReference type="ARBA" id="ARBA00023284"/>
    </source>
</evidence>
<name>A0A835QC99_VANPL</name>
<feature type="chain" id="PRO_5032597710" description="SelT-like protein" evidence="4">
    <location>
        <begin position="24"/>
        <end position="226"/>
    </location>
</feature>
<dbReference type="OrthoDB" id="60822at2759"/>
<evidence type="ECO:0000256" key="1">
    <source>
        <dbReference type="ARBA" id="ARBA00022729"/>
    </source>
</evidence>
<dbReference type="PANTHER" id="PTHR13544">
    <property type="entry name" value="SELENOPROTEIN T"/>
    <property type="match status" value="1"/>
</dbReference>
<gene>
    <name evidence="5" type="ORF">HPP92_017388</name>
</gene>
<dbReference type="GO" id="GO:0004791">
    <property type="term" value="F:thioredoxin-disulfide reductase (NADPH) activity"/>
    <property type="evidence" value="ECO:0007669"/>
    <property type="project" value="TreeGrafter"/>
</dbReference>
<dbReference type="Gene3D" id="3.40.30.10">
    <property type="entry name" value="Glutaredoxin"/>
    <property type="match status" value="1"/>
</dbReference>
<dbReference type="AlphaFoldDB" id="A0A835QC99"/>
<evidence type="ECO:0008006" key="7">
    <source>
        <dbReference type="Google" id="ProtNLM"/>
    </source>
</evidence>
<accession>A0A835QC99</accession>
<dbReference type="SUPFAM" id="SSF52833">
    <property type="entry name" value="Thioredoxin-like"/>
    <property type="match status" value="1"/>
</dbReference>
<dbReference type="InterPro" id="IPR019389">
    <property type="entry name" value="Selenoprotein_T"/>
</dbReference>
<reference evidence="5 6" key="1">
    <citation type="journal article" date="2020" name="Nat. Food">
        <title>A phased Vanilla planifolia genome enables genetic improvement of flavour and production.</title>
        <authorList>
            <person name="Hasing T."/>
            <person name="Tang H."/>
            <person name="Brym M."/>
            <person name="Khazi F."/>
            <person name="Huang T."/>
            <person name="Chambers A.H."/>
        </authorList>
    </citation>
    <scope>NUCLEOTIDE SEQUENCE [LARGE SCALE GENOMIC DNA]</scope>
    <source>
        <tissue evidence="5">Leaf</tissue>
    </source>
</reference>
<organism evidence="5 6">
    <name type="scientific">Vanilla planifolia</name>
    <name type="common">Vanilla</name>
    <dbReference type="NCBI Taxonomy" id="51239"/>
    <lineage>
        <taxon>Eukaryota</taxon>
        <taxon>Viridiplantae</taxon>
        <taxon>Streptophyta</taxon>
        <taxon>Embryophyta</taxon>
        <taxon>Tracheophyta</taxon>
        <taxon>Spermatophyta</taxon>
        <taxon>Magnoliopsida</taxon>
        <taxon>Liliopsida</taxon>
        <taxon>Asparagales</taxon>
        <taxon>Orchidaceae</taxon>
        <taxon>Vanilloideae</taxon>
        <taxon>Vanilleae</taxon>
        <taxon>Vanilla</taxon>
    </lineage>
</organism>
<dbReference type="NCBIfam" id="TIGR02174">
    <property type="entry name" value="CXXU_selWTH"/>
    <property type="match status" value="1"/>
</dbReference>
<evidence type="ECO:0000313" key="6">
    <source>
        <dbReference type="Proteomes" id="UP000639772"/>
    </source>
</evidence>
<protein>
    <recommendedName>
        <fullName evidence="7">SelT-like protein</fullName>
    </recommendedName>
</protein>
<sequence>MDRLQLLLLGFPLFLFCSDIVSLFSPPPPSPIKSNHPRHHQPYSQPQSVPQVPDFAATQGSLVQGSGYGNVVEIKFCVSCSYRGTAVNIKNMLETSFPGIEVMLSNYPPALPKRIAGKVVPVAQVGFIAIITAGEHIFPRLGMVPPPWYYSLRANRFGAIASTWLLGNFLQSSLQSSGAFEVYCNGDLVFSKLKEQRFPGEIELRQLVGSRLPATAFGKNLDGVWS</sequence>
<dbReference type="PANTHER" id="PTHR13544:SF0">
    <property type="entry name" value="THIOREDOXIN REDUCTASE-LIKE SELENOPROTEIN T"/>
    <property type="match status" value="1"/>
</dbReference>
<dbReference type="Pfam" id="PF10262">
    <property type="entry name" value="Rdx"/>
    <property type="match status" value="1"/>
</dbReference>
<feature type="region of interest" description="Disordered" evidence="3">
    <location>
        <begin position="31"/>
        <end position="51"/>
    </location>
</feature>
<evidence type="ECO:0000256" key="4">
    <source>
        <dbReference type="SAM" id="SignalP"/>
    </source>
</evidence>
<dbReference type="EMBL" id="JADCNM010000009">
    <property type="protein sequence ID" value="KAG0468060.1"/>
    <property type="molecule type" value="Genomic_DNA"/>
</dbReference>